<dbReference type="Pfam" id="PF13419">
    <property type="entry name" value="HAD_2"/>
    <property type="match status" value="1"/>
</dbReference>
<dbReference type="SFLD" id="SFLDS00003">
    <property type="entry name" value="Haloacid_Dehalogenase"/>
    <property type="match status" value="1"/>
</dbReference>
<dbReference type="Gene3D" id="3.40.50.1000">
    <property type="entry name" value="HAD superfamily/HAD-like"/>
    <property type="match status" value="1"/>
</dbReference>
<dbReference type="NCBIfam" id="TIGR01662">
    <property type="entry name" value="HAD-SF-IIIA"/>
    <property type="match status" value="1"/>
</dbReference>
<dbReference type="Gene3D" id="1.10.150.240">
    <property type="entry name" value="Putative phosphatase, domain 2"/>
    <property type="match status" value="1"/>
</dbReference>
<dbReference type="GO" id="GO:0005829">
    <property type="term" value="C:cytosol"/>
    <property type="evidence" value="ECO:0007669"/>
    <property type="project" value="TreeGrafter"/>
</dbReference>
<dbReference type="InterPro" id="IPR036412">
    <property type="entry name" value="HAD-like_sf"/>
</dbReference>
<reference evidence="1 2" key="1">
    <citation type="journal article" date="2011" name="J. Bacteriol.">
        <title>Genome sequence of strain IMCC3088, a proteorhodopsin-containing marine bacterium belonging to the OM60/NOR5 clade.</title>
        <authorList>
            <person name="Jang Y."/>
            <person name="Oh H.M."/>
            <person name="Kang I."/>
            <person name="Lee K."/>
            <person name="Yang S.J."/>
            <person name="Cho J.C."/>
        </authorList>
    </citation>
    <scope>NUCLEOTIDE SEQUENCE [LARGE SCALE GENOMIC DNA]</scope>
    <source>
        <strain evidence="1 2">IMCC3088</strain>
    </source>
</reference>
<dbReference type="AlphaFoldDB" id="F3L174"/>
<dbReference type="NCBIfam" id="TIGR01549">
    <property type="entry name" value="HAD-SF-IA-v1"/>
    <property type="match status" value="1"/>
</dbReference>
<dbReference type="STRING" id="2518989.IMCC3088_1166"/>
<evidence type="ECO:0000313" key="2">
    <source>
        <dbReference type="Proteomes" id="UP000005615"/>
    </source>
</evidence>
<accession>F3L174</accession>
<evidence type="ECO:0000313" key="1">
    <source>
        <dbReference type="EMBL" id="EGG30019.1"/>
    </source>
</evidence>
<proteinExistence type="predicted"/>
<dbReference type="InterPro" id="IPR023198">
    <property type="entry name" value="PGP-like_dom2"/>
</dbReference>
<dbReference type="InterPro" id="IPR006439">
    <property type="entry name" value="HAD-SF_hydro_IA"/>
</dbReference>
<dbReference type="InterPro" id="IPR023214">
    <property type="entry name" value="HAD_sf"/>
</dbReference>
<dbReference type="GO" id="GO:0006281">
    <property type="term" value="P:DNA repair"/>
    <property type="evidence" value="ECO:0007669"/>
    <property type="project" value="TreeGrafter"/>
</dbReference>
<dbReference type="InterPro" id="IPR006549">
    <property type="entry name" value="HAD-SF_hydro_IIIA"/>
</dbReference>
<dbReference type="GO" id="GO:0008967">
    <property type="term" value="F:phosphoglycolate phosphatase activity"/>
    <property type="evidence" value="ECO:0007669"/>
    <property type="project" value="TreeGrafter"/>
</dbReference>
<dbReference type="NCBIfam" id="TIGR01509">
    <property type="entry name" value="HAD-SF-IA-v3"/>
    <property type="match status" value="1"/>
</dbReference>
<dbReference type="Proteomes" id="UP000005615">
    <property type="component" value="Unassembled WGS sequence"/>
</dbReference>
<dbReference type="PANTHER" id="PTHR43434">
    <property type="entry name" value="PHOSPHOGLYCOLATE PHOSPHATASE"/>
    <property type="match status" value="1"/>
</dbReference>
<dbReference type="EMBL" id="AEIG01000026">
    <property type="protein sequence ID" value="EGG30019.1"/>
    <property type="molecule type" value="Genomic_DNA"/>
</dbReference>
<keyword evidence="2" id="KW-1185">Reference proteome</keyword>
<dbReference type="SFLD" id="SFLDG01129">
    <property type="entry name" value="C1.5:_HAD__Beta-PGM__Phosphata"/>
    <property type="match status" value="1"/>
</dbReference>
<dbReference type="OrthoDB" id="9782449at2"/>
<dbReference type="InterPro" id="IPR041492">
    <property type="entry name" value="HAD_2"/>
</dbReference>
<organism evidence="1 2">
    <name type="scientific">Aequoribacter fuscus</name>
    <dbReference type="NCBI Taxonomy" id="2518989"/>
    <lineage>
        <taxon>Bacteria</taxon>
        <taxon>Pseudomonadati</taxon>
        <taxon>Pseudomonadota</taxon>
        <taxon>Gammaproteobacteria</taxon>
        <taxon>Cellvibrionales</taxon>
        <taxon>Halieaceae</taxon>
        <taxon>Aequoribacter</taxon>
    </lineage>
</organism>
<dbReference type="InterPro" id="IPR050155">
    <property type="entry name" value="HAD-like_hydrolase_sf"/>
</dbReference>
<gene>
    <name evidence="1" type="ORF">IMCC3088_1166</name>
</gene>
<dbReference type="eggNOG" id="COG0546">
    <property type="taxonomic scope" value="Bacteria"/>
</dbReference>
<comment type="caution">
    <text evidence="1">The sequence shown here is derived from an EMBL/GenBank/DDBJ whole genome shotgun (WGS) entry which is preliminary data.</text>
</comment>
<sequence length="217" mass="23627">MLVVFDWDGTLCDSVLRIVLAMQAAAADCAVEVPPDKDVRHIIGLGLPQAMEVLFPEAPDKHLELAKAYSRHFSESQALPDVSLFTGVEDVLAELKEAGATLAVATGKSRRGLNRVLSELGMQALFAHTRCADETRSKPHPLMLQELLDEAWMTVEQAVMVGDSIYDLAMAEQAGMASIGVTYGVHTREQLLPHQPLAVVDDVGGLRSALEVWRRSL</sequence>
<dbReference type="SUPFAM" id="SSF56784">
    <property type="entry name" value="HAD-like"/>
    <property type="match status" value="1"/>
</dbReference>
<name>F3L174_9GAMM</name>
<dbReference type="RefSeq" id="WP_009575464.1">
    <property type="nucleotide sequence ID" value="NZ_CP036423.1"/>
</dbReference>
<dbReference type="PANTHER" id="PTHR43434:SF24">
    <property type="entry name" value="HYDROLASE-RELATED"/>
    <property type="match status" value="1"/>
</dbReference>
<protein>
    <submittedName>
        <fullName evidence="1">Phosphoglycolate phosphatase-like protein</fullName>
    </submittedName>
</protein>